<dbReference type="EnsemblPlants" id="evm.model.04.778">
    <property type="protein sequence ID" value="cds.evm.model.04.778"/>
    <property type="gene ID" value="evm.TU.04.778"/>
</dbReference>
<evidence type="ECO:0000313" key="2">
    <source>
        <dbReference type="EnsemblPlants" id="cds.evm.model.04.778"/>
    </source>
</evidence>
<organism evidence="2 3">
    <name type="scientific">Cannabis sativa</name>
    <name type="common">Hemp</name>
    <name type="synonym">Marijuana</name>
    <dbReference type="NCBI Taxonomy" id="3483"/>
    <lineage>
        <taxon>Eukaryota</taxon>
        <taxon>Viridiplantae</taxon>
        <taxon>Streptophyta</taxon>
        <taxon>Embryophyta</taxon>
        <taxon>Tracheophyta</taxon>
        <taxon>Spermatophyta</taxon>
        <taxon>Magnoliopsida</taxon>
        <taxon>eudicotyledons</taxon>
        <taxon>Gunneridae</taxon>
        <taxon>Pentapetalae</taxon>
        <taxon>rosids</taxon>
        <taxon>fabids</taxon>
        <taxon>Rosales</taxon>
        <taxon>Cannabaceae</taxon>
        <taxon>Cannabis</taxon>
    </lineage>
</organism>
<name>A0A803PIP9_CANSA</name>
<dbReference type="EMBL" id="UZAU01000368">
    <property type="status" value="NOT_ANNOTATED_CDS"/>
    <property type="molecule type" value="Genomic_DNA"/>
</dbReference>
<dbReference type="Proteomes" id="UP000596661">
    <property type="component" value="Chromosome 4"/>
</dbReference>
<dbReference type="Gramene" id="evm.model.04.778">
    <property type="protein sequence ID" value="cds.evm.model.04.778"/>
    <property type="gene ID" value="evm.TU.04.778"/>
</dbReference>
<accession>A0A803PIP9</accession>
<protein>
    <submittedName>
        <fullName evidence="2">Uncharacterized protein</fullName>
    </submittedName>
</protein>
<evidence type="ECO:0000256" key="1">
    <source>
        <dbReference type="SAM" id="MobiDB-lite"/>
    </source>
</evidence>
<feature type="compositionally biased region" description="Basic and acidic residues" evidence="1">
    <location>
        <begin position="36"/>
        <end position="60"/>
    </location>
</feature>
<keyword evidence="3" id="KW-1185">Reference proteome</keyword>
<sequence>MWTRGETRECHVESGQATLGEENLTVRSTTAYLEGGARRTTKEKSCHAKGGEGEATGDKLHWAMDEWRSPRMGGSHGEEYGPVFGLISWAF</sequence>
<evidence type="ECO:0000313" key="3">
    <source>
        <dbReference type="Proteomes" id="UP000596661"/>
    </source>
</evidence>
<reference evidence="2" key="2">
    <citation type="submission" date="2021-03" db="UniProtKB">
        <authorList>
            <consortium name="EnsemblPlants"/>
        </authorList>
    </citation>
    <scope>IDENTIFICATION</scope>
</reference>
<reference evidence="2" key="1">
    <citation type="submission" date="2018-11" db="EMBL/GenBank/DDBJ databases">
        <authorList>
            <person name="Grassa J C."/>
        </authorList>
    </citation>
    <scope>NUCLEOTIDE SEQUENCE [LARGE SCALE GENOMIC DNA]</scope>
</reference>
<feature type="region of interest" description="Disordered" evidence="1">
    <location>
        <begin position="31"/>
        <end position="60"/>
    </location>
</feature>
<dbReference type="AlphaFoldDB" id="A0A803PIP9"/>
<proteinExistence type="predicted"/>